<feature type="domain" description="Glycosyltransferase 2-like" evidence="5">
    <location>
        <begin position="9"/>
        <end position="117"/>
    </location>
</feature>
<dbReference type="InterPro" id="IPR001173">
    <property type="entry name" value="Glyco_trans_2-like"/>
</dbReference>
<evidence type="ECO:0000256" key="4">
    <source>
        <dbReference type="ARBA" id="ARBA00022679"/>
    </source>
</evidence>
<sequence length="317" mass="35637">MSERCIVAVIVTFNRLALLKDTISSLLTQDLQLSRIIVVNNNSSDGTTQYLENLSFSTTTVKHMQLSTNIGGAGGFSVGIEEAMKCSPNFVWLMDDDTIPASDALSKLVNGVDHAEGVLNRQVGFACSKAIWTDGAVHRMNVPSIASFVNGVPFNFSNHAFAITSCTFVSVLIRASVIQQVGLPYREYFIWVDDVEYTTRITNRGYMGIYVTDSEVHHKTGSNYTATIADGTPASAWKYFYEVRNKLHFWRVNYTFSKRVIFIPLYSLKFLIETLRRKDNRMRFFWIVLRGIAAGIFFRPRVRKVSGLVCSITGDTE</sequence>
<dbReference type="EMBL" id="JBHUCX010000018">
    <property type="protein sequence ID" value="MFD1674166.1"/>
    <property type="molecule type" value="Genomic_DNA"/>
</dbReference>
<evidence type="ECO:0000313" key="6">
    <source>
        <dbReference type="EMBL" id="MFD1674166.1"/>
    </source>
</evidence>
<comment type="caution">
    <text evidence="6">The sequence shown here is derived from an EMBL/GenBank/DDBJ whole genome shotgun (WGS) entry which is preliminary data.</text>
</comment>
<dbReference type="Proteomes" id="UP001597079">
    <property type="component" value="Unassembled WGS sequence"/>
</dbReference>
<evidence type="ECO:0000259" key="5">
    <source>
        <dbReference type="Pfam" id="PF00535"/>
    </source>
</evidence>
<dbReference type="CDD" id="cd04185">
    <property type="entry name" value="GT_2_like_b"/>
    <property type="match status" value="1"/>
</dbReference>
<proteinExistence type="inferred from homology"/>
<dbReference type="PANTHER" id="PTHR43179:SF12">
    <property type="entry name" value="GALACTOFURANOSYLTRANSFERASE GLFT2"/>
    <property type="match status" value="1"/>
</dbReference>
<dbReference type="SUPFAM" id="SSF53448">
    <property type="entry name" value="Nucleotide-diphospho-sugar transferases"/>
    <property type="match status" value="1"/>
</dbReference>
<dbReference type="RefSeq" id="WP_377941966.1">
    <property type="nucleotide sequence ID" value="NZ_JBHUCX010000018.1"/>
</dbReference>
<evidence type="ECO:0000256" key="1">
    <source>
        <dbReference type="ARBA" id="ARBA00004776"/>
    </source>
</evidence>
<keyword evidence="3" id="KW-0328">Glycosyltransferase</keyword>
<comment type="pathway">
    <text evidence="1">Cell wall biogenesis; cell wall polysaccharide biosynthesis.</text>
</comment>
<organism evidence="6 7">
    <name type="scientific">Alicyclobacillus fodiniaquatilis</name>
    <dbReference type="NCBI Taxonomy" id="1661150"/>
    <lineage>
        <taxon>Bacteria</taxon>
        <taxon>Bacillati</taxon>
        <taxon>Bacillota</taxon>
        <taxon>Bacilli</taxon>
        <taxon>Bacillales</taxon>
        <taxon>Alicyclobacillaceae</taxon>
        <taxon>Alicyclobacillus</taxon>
    </lineage>
</organism>
<dbReference type="InterPro" id="IPR029044">
    <property type="entry name" value="Nucleotide-diphossugar_trans"/>
</dbReference>
<name>A0ABW4JET6_9BACL</name>
<evidence type="ECO:0000256" key="3">
    <source>
        <dbReference type="ARBA" id="ARBA00022676"/>
    </source>
</evidence>
<accession>A0ABW4JET6</accession>
<keyword evidence="7" id="KW-1185">Reference proteome</keyword>
<keyword evidence="4" id="KW-0808">Transferase</keyword>
<comment type="similarity">
    <text evidence="2">Belongs to the glycosyltransferase 2 family.</text>
</comment>
<evidence type="ECO:0000313" key="7">
    <source>
        <dbReference type="Proteomes" id="UP001597079"/>
    </source>
</evidence>
<dbReference type="Gene3D" id="3.90.550.10">
    <property type="entry name" value="Spore Coat Polysaccharide Biosynthesis Protein SpsA, Chain A"/>
    <property type="match status" value="1"/>
</dbReference>
<protein>
    <submittedName>
        <fullName evidence="6">Glycosyltransferase family 2 protein</fullName>
    </submittedName>
</protein>
<dbReference type="PANTHER" id="PTHR43179">
    <property type="entry name" value="RHAMNOSYLTRANSFERASE WBBL"/>
    <property type="match status" value="1"/>
</dbReference>
<evidence type="ECO:0000256" key="2">
    <source>
        <dbReference type="ARBA" id="ARBA00006739"/>
    </source>
</evidence>
<dbReference type="Pfam" id="PF00535">
    <property type="entry name" value="Glycos_transf_2"/>
    <property type="match status" value="1"/>
</dbReference>
<gene>
    <name evidence="6" type="ORF">ACFSB2_05495</name>
</gene>
<reference evidence="7" key="1">
    <citation type="journal article" date="2019" name="Int. J. Syst. Evol. Microbiol.">
        <title>The Global Catalogue of Microorganisms (GCM) 10K type strain sequencing project: providing services to taxonomists for standard genome sequencing and annotation.</title>
        <authorList>
            <consortium name="The Broad Institute Genomics Platform"/>
            <consortium name="The Broad Institute Genome Sequencing Center for Infectious Disease"/>
            <person name="Wu L."/>
            <person name="Ma J."/>
        </authorList>
    </citation>
    <scope>NUCLEOTIDE SEQUENCE [LARGE SCALE GENOMIC DNA]</scope>
    <source>
        <strain evidence="7">CGMCC 1.12286</strain>
    </source>
</reference>